<keyword evidence="3" id="KW-1185">Reference proteome</keyword>
<evidence type="ECO:0000259" key="1">
    <source>
        <dbReference type="Pfam" id="PF01738"/>
    </source>
</evidence>
<dbReference type="OrthoDB" id="10019231at2759"/>
<dbReference type="AlphaFoldDB" id="A0A319E0T7"/>
<dbReference type="Pfam" id="PF01738">
    <property type="entry name" value="DLH"/>
    <property type="match status" value="1"/>
</dbReference>
<dbReference type="InterPro" id="IPR002925">
    <property type="entry name" value="Dienelactn_hydro"/>
</dbReference>
<reference evidence="2 3" key="1">
    <citation type="submission" date="2018-02" db="EMBL/GenBank/DDBJ databases">
        <title>The genomes of Aspergillus section Nigri reveals drivers in fungal speciation.</title>
        <authorList>
            <consortium name="DOE Joint Genome Institute"/>
            <person name="Vesth T.C."/>
            <person name="Nybo J."/>
            <person name="Theobald S."/>
            <person name="Brandl J."/>
            <person name="Frisvad J.C."/>
            <person name="Nielsen K.F."/>
            <person name="Lyhne E.K."/>
            <person name="Kogle M.E."/>
            <person name="Kuo A."/>
            <person name="Riley R."/>
            <person name="Clum A."/>
            <person name="Nolan M."/>
            <person name="Lipzen A."/>
            <person name="Salamov A."/>
            <person name="Henrissat B."/>
            <person name="Wiebenga A."/>
            <person name="De vries R.P."/>
            <person name="Grigoriev I.V."/>
            <person name="Mortensen U.H."/>
            <person name="Andersen M.R."/>
            <person name="Baker S.E."/>
        </authorList>
    </citation>
    <scope>NUCLEOTIDE SEQUENCE [LARGE SCALE GENOMIC DNA]</scope>
    <source>
        <strain evidence="2 3">CBS 707.79</strain>
    </source>
</reference>
<dbReference type="InterPro" id="IPR029058">
    <property type="entry name" value="AB_hydrolase_fold"/>
</dbReference>
<organism evidence="2 3">
    <name type="scientific">Aspergillus ellipticus CBS 707.79</name>
    <dbReference type="NCBI Taxonomy" id="1448320"/>
    <lineage>
        <taxon>Eukaryota</taxon>
        <taxon>Fungi</taxon>
        <taxon>Dikarya</taxon>
        <taxon>Ascomycota</taxon>
        <taxon>Pezizomycotina</taxon>
        <taxon>Eurotiomycetes</taxon>
        <taxon>Eurotiomycetidae</taxon>
        <taxon>Eurotiales</taxon>
        <taxon>Aspergillaceae</taxon>
        <taxon>Aspergillus</taxon>
        <taxon>Aspergillus subgen. Circumdati</taxon>
    </lineage>
</organism>
<feature type="domain" description="Dienelactone hydrolase" evidence="1">
    <location>
        <begin position="34"/>
        <end position="231"/>
    </location>
</feature>
<dbReference type="VEuPathDB" id="FungiDB:BO71DRAFT_478918"/>
<dbReference type="PANTHER" id="PTHR17630:SF55">
    <property type="entry name" value="DIENELACTONE HYDROLASE FAMILY PROTEIN (AFU_ORTHOLOGUE AFUA_1G01900)"/>
    <property type="match status" value="1"/>
</dbReference>
<gene>
    <name evidence="2" type="ORF">BO71DRAFT_478918</name>
</gene>
<dbReference type="SUPFAM" id="SSF53474">
    <property type="entry name" value="alpha/beta-Hydrolases"/>
    <property type="match status" value="1"/>
</dbReference>
<dbReference type="Proteomes" id="UP000247810">
    <property type="component" value="Unassembled WGS sequence"/>
</dbReference>
<dbReference type="STRING" id="1448320.A0A319E0T7"/>
<sequence>MGDCCLKGFRWEGQPRGHETTLAETDCYVTGTNPDVAILVIHDLFGWKFPNIRILADHLAEEVDATVFVPDFFGGVSLPPTILDDSARHPDIDLPSFFSCAKALHSTHNFRSLGALGFCYGGWAVFRLGAKDVNLVDCISTAHPTFLEKRDIENVGVSVQILAPEFDPYFTEELKGFSRRVIPGLGLGEGVFEYREYVGMEHGFAVRGNPGKEREREELVRAKEVVVRWMGRWLRK</sequence>
<evidence type="ECO:0000313" key="2">
    <source>
        <dbReference type="EMBL" id="PYI00058.1"/>
    </source>
</evidence>
<protein>
    <submittedName>
        <fullName evidence="2">Putative endo-1,3-1,4-beta-D-glucanase</fullName>
    </submittedName>
</protein>
<accession>A0A319E0T7</accession>
<name>A0A319E0T7_9EURO</name>
<dbReference type="PANTHER" id="PTHR17630">
    <property type="entry name" value="DIENELACTONE HYDROLASE"/>
    <property type="match status" value="1"/>
</dbReference>
<dbReference type="EMBL" id="KZ825797">
    <property type="protein sequence ID" value="PYI00058.1"/>
    <property type="molecule type" value="Genomic_DNA"/>
</dbReference>
<proteinExistence type="predicted"/>
<dbReference type="GO" id="GO:0016787">
    <property type="term" value="F:hydrolase activity"/>
    <property type="evidence" value="ECO:0007669"/>
    <property type="project" value="InterPro"/>
</dbReference>
<evidence type="ECO:0000313" key="3">
    <source>
        <dbReference type="Proteomes" id="UP000247810"/>
    </source>
</evidence>
<dbReference type="Gene3D" id="3.40.50.1820">
    <property type="entry name" value="alpha/beta hydrolase"/>
    <property type="match status" value="1"/>
</dbReference>